<evidence type="ECO:0000256" key="7">
    <source>
        <dbReference type="SAM" id="Phobius"/>
    </source>
</evidence>
<feature type="transmembrane region" description="Helical" evidence="7">
    <location>
        <begin position="99"/>
        <end position="125"/>
    </location>
</feature>
<dbReference type="Gene3D" id="1.20.1250.20">
    <property type="entry name" value="MFS general substrate transporter like domains"/>
    <property type="match status" value="1"/>
</dbReference>
<comment type="subcellular location">
    <subcellularLocation>
        <location evidence="1">Cell membrane</location>
        <topology evidence="1">Multi-pass membrane protein</topology>
    </subcellularLocation>
</comment>
<dbReference type="PANTHER" id="PTHR23513:SF19">
    <property type="entry name" value="MAJOR FACILITATOR SUPERFAMILY (MFS) PROFILE DOMAIN-CONTAINING PROTEIN"/>
    <property type="match status" value="1"/>
</dbReference>
<feature type="transmembrane region" description="Helical" evidence="7">
    <location>
        <begin position="12"/>
        <end position="35"/>
    </location>
</feature>
<evidence type="ECO:0000256" key="6">
    <source>
        <dbReference type="ARBA" id="ARBA00023136"/>
    </source>
</evidence>
<feature type="transmembrane region" description="Helical" evidence="7">
    <location>
        <begin position="74"/>
        <end position="93"/>
    </location>
</feature>
<evidence type="ECO:0000256" key="1">
    <source>
        <dbReference type="ARBA" id="ARBA00004651"/>
    </source>
</evidence>
<accession>A0ABM6XFJ1</accession>
<dbReference type="SUPFAM" id="SSF103473">
    <property type="entry name" value="MFS general substrate transporter"/>
    <property type="match status" value="1"/>
</dbReference>
<dbReference type="InterPro" id="IPR036259">
    <property type="entry name" value="MFS_trans_sf"/>
</dbReference>
<keyword evidence="2" id="KW-0813">Transport</keyword>
<dbReference type="EMBL" id="CP030926">
    <property type="protein sequence ID" value="AXN37079.1"/>
    <property type="molecule type" value="Genomic_DNA"/>
</dbReference>
<keyword evidence="4 7" id="KW-0812">Transmembrane</keyword>
<dbReference type="InterPro" id="IPR010290">
    <property type="entry name" value="TM_effector"/>
</dbReference>
<evidence type="ECO:0000313" key="9">
    <source>
        <dbReference type="Proteomes" id="UP000260457"/>
    </source>
</evidence>
<name>A0ABM6XFJ1_9BACI</name>
<feature type="transmembrane region" description="Helical" evidence="7">
    <location>
        <begin position="41"/>
        <end position="62"/>
    </location>
</feature>
<evidence type="ECO:0000256" key="3">
    <source>
        <dbReference type="ARBA" id="ARBA00022475"/>
    </source>
</evidence>
<keyword evidence="9" id="KW-1185">Reference proteome</keyword>
<keyword evidence="6 7" id="KW-0472">Membrane</keyword>
<evidence type="ECO:0000256" key="2">
    <source>
        <dbReference type="ARBA" id="ARBA00022448"/>
    </source>
</evidence>
<evidence type="ECO:0000313" key="8">
    <source>
        <dbReference type="EMBL" id="AXN37079.1"/>
    </source>
</evidence>
<evidence type="ECO:0000256" key="5">
    <source>
        <dbReference type="ARBA" id="ARBA00022989"/>
    </source>
</evidence>
<sequence length="165" mass="18510">MVIMKNKSFRQLWIGQAFANLGDIFYVVGLISLIYALTGSALYLSLLPFTTTIFRFISSLLAPLIIDRFTLKRILVLSQLWKTILLIILGIYITNFNQAFAVVALIFIAMISLLDGVAAPVSAALTPQFVPKEELIRANGFLNVIPDNLCLRVATWFCFINIHQQ</sequence>
<dbReference type="PANTHER" id="PTHR23513">
    <property type="entry name" value="INTEGRAL MEMBRANE EFFLUX PROTEIN-RELATED"/>
    <property type="match status" value="1"/>
</dbReference>
<keyword evidence="3" id="KW-1003">Cell membrane</keyword>
<proteinExistence type="predicted"/>
<reference evidence="8 9" key="1">
    <citation type="submission" date="2018-07" db="EMBL/GenBank/DDBJ databases">
        <title>The molecular basis for the intramolecular migration of carboxyl group in the catabolism of para-hydroxybenzoate via gentisate.</title>
        <authorList>
            <person name="Zhao H."/>
            <person name="Xu Y."/>
            <person name="Lin S."/>
            <person name="Spain J.C."/>
            <person name="Zhou N.-Y."/>
        </authorList>
    </citation>
    <scope>NUCLEOTIDE SEQUENCE [LARGE SCALE GENOMIC DNA]</scope>
    <source>
        <strain evidence="8 9">PHB-7a</strain>
    </source>
</reference>
<evidence type="ECO:0000256" key="4">
    <source>
        <dbReference type="ARBA" id="ARBA00022692"/>
    </source>
</evidence>
<gene>
    <name evidence="8" type="ORF">DTO10_00860</name>
</gene>
<dbReference type="Pfam" id="PF05977">
    <property type="entry name" value="MFS_3"/>
    <property type="match status" value="1"/>
</dbReference>
<evidence type="ECO:0008006" key="10">
    <source>
        <dbReference type="Google" id="ProtNLM"/>
    </source>
</evidence>
<keyword evidence="5 7" id="KW-1133">Transmembrane helix</keyword>
<organism evidence="8 9">
    <name type="scientific">Peribacillus butanolivorans</name>
    <dbReference type="NCBI Taxonomy" id="421767"/>
    <lineage>
        <taxon>Bacteria</taxon>
        <taxon>Bacillati</taxon>
        <taxon>Bacillota</taxon>
        <taxon>Bacilli</taxon>
        <taxon>Bacillales</taxon>
        <taxon>Bacillaceae</taxon>
        <taxon>Peribacillus</taxon>
    </lineage>
</organism>
<dbReference type="Proteomes" id="UP000260457">
    <property type="component" value="Chromosome"/>
</dbReference>
<protein>
    <recommendedName>
        <fullName evidence="10">MFS transporter</fullName>
    </recommendedName>
</protein>